<keyword evidence="3" id="KW-0813">Transport</keyword>
<sequence>MTKQMREKLAFGVLTLTMLLVVVPTLLIIGYIIYKGIGGISWEFITGMPRKGMREGGIFPAIVGTIYLVLGTISIALPLGIGSAIYLTEYAAHGKIYRLIRLAILNLAGVPSVVYGLFGLGLFVLFLGLGSSILAGALTLACLILPIVITASEEALKSVPKSYREASLALGATKWQTIKNVVLPHAMPGILTGAILGIGRAAGETAPILLTVAAFFLPRLPKSIFDQAMALPYHLYIISTQVPNMPEEVKYGTALVLLSIISIFFMIATTIRIKFKKVNRA</sequence>
<feature type="transmembrane region" description="Helical" evidence="8">
    <location>
        <begin position="251"/>
        <end position="271"/>
    </location>
</feature>
<dbReference type="PANTHER" id="PTHR43470">
    <property type="entry name" value="PHOSPHATE TRANSPORT SYSTEM PERMEASE PROTEIN PSTA-RELATED"/>
    <property type="match status" value="1"/>
</dbReference>
<name>A0A0D8IAD5_9CLOT</name>
<comment type="similarity">
    <text evidence="2 8">Belongs to the binding-protein-dependent transport system permease family. CysTW subfamily.</text>
</comment>
<dbReference type="KEGG" id="cace:CACET_c37210"/>
<proteinExistence type="inferred from homology"/>
<evidence type="ECO:0000256" key="5">
    <source>
        <dbReference type="ARBA" id="ARBA00022692"/>
    </source>
</evidence>
<dbReference type="PANTHER" id="PTHR43470:SF3">
    <property type="entry name" value="PHOSPHATE TRANSPORT SYSTEM PERMEASE PROTEIN PSTA-RELATED"/>
    <property type="match status" value="1"/>
</dbReference>
<keyword evidence="7 8" id="KW-0472">Membrane</keyword>
<keyword evidence="6 8" id="KW-1133">Transmembrane helix</keyword>
<evidence type="ECO:0000256" key="8">
    <source>
        <dbReference type="RuleBase" id="RU363043"/>
    </source>
</evidence>
<dbReference type="STRING" id="84022.CACET_c37210"/>
<dbReference type="NCBIfam" id="TIGR00974">
    <property type="entry name" value="3a0107s02c"/>
    <property type="match status" value="1"/>
</dbReference>
<reference evidence="9 10" key="1">
    <citation type="submission" date="2014-10" db="EMBL/GenBank/DDBJ databases">
        <title>Genome sequence of Clostridium aceticum DSM 1496.</title>
        <authorList>
            <person name="Poehlein A."/>
            <person name="Schiel-Bengelsdorf B."/>
            <person name="Gottschalk G."/>
            <person name="Duerre P."/>
            <person name="Daniel R."/>
        </authorList>
    </citation>
    <scope>NUCLEOTIDE SEQUENCE [LARGE SCALE GENOMIC DNA]</scope>
    <source>
        <strain evidence="9 10">DSM 1496</strain>
    </source>
</reference>
<keyword evidence="5 8" id="KW-0812">Transmembrane</keyword>
<dbReference type="InterPro" id="IPR005672">
    <property type="entry name" value="Phosphate_PstA"/>
</dbReference>
<evidence type="ECO:0000313" key="9">
    <source>
        <dbReference type="EMBL" id="AKL97149.1"/>
    </source>
</evidence>
<dbReference type="InterPro" id="IPR000515">
    <property type="entry name" value="MetI-like"/>
</dbReference>
<dbReference type="InterPro" id="IPR035906">
    <property type="entry name" value="MetI-like_sf"/>
</dbReference>
<dbReference type="GO" id="GO:0035435">
    <property type="term" value="P:phosphate ion transmembrane transport"/>
    <property type="evidence" value="ECO:0007669"/>
    <property type="project" value="InterPro"/>
</dbReference>
<feature type="transmembrane region" description="Helical" evidence="8">
    <location>
        <begin position="99"/>
        <end position="127"/>
    </location>
</feature>
<evidence type="ECO:0000256" key="1">
    <source>
        <dbReference type="ARBA" id="ARBA00004651"/>
    </source>
</evidence>
<comment type="subcellular location">
    <subcellularLocation>
        <location evidence="1 8">Cell membrane</location>
        <topology evidence="1 8">Multi-pass membrane protein</topology>
    </subcellularLocation>
</comment>
<dbReference type="CDD" id="cd06261">
    <property type="entry name" value="TM_PBP2"/>
    <property type="match status" value="1"/>
</dbReference>
<evidence type="ECO:0000256" key="6">
    <source>
        <dbReference type="ARBA" id="ARBA00022989"/>
    </source>
</evidence>
<dbReference type="OrthoDB" id="9785113at2"/>
<accession>A0A0D8IAD5</accession>
<dbReference type="Gene3D" id="1.10.3720.10">
    <property type="entry name" value="MetI-like"/>
    <property type="match status" value="1"/>
</dbReference>
<dbReference type="Proteomes" id="UP000035704">
    <property type="component" value="Chromosome"/>
</dbReference>
<feature type="transmembrane region" description="Helical" evidence="8">
    <location>
        <begin position="9"/>
        <end position="34"/>
    </location>
</feature>
<feature type="transmembrane region" description="Helical" evidence="8">
    <location>
        <begin position="189"/>
        <end position="217"/>
    </location>
</feature>
<dbReference type="Pfam" id="PF00528">
    <property type="entry name" value="BPD_transp_1"/>
    <property type="match status" value="1"/>
</dbReference>
<protein>
    <recommendedName>
        <fullName evidence="8">Phosphate transport system permease protein PstA</fullName>
    </recommendedName>
</protein>
<organism evidence="9 10">
    <name type="scientific">Clostridium aceticum</name>
    <dbReference type="NCBI Taxonomy" id="84022"/>
    <lineage>
        <taxon>Bacteria</taxon>
        <taxon>Bacillati</taxon>
        <taxon>Bacillota</taxon>
        <taxon>Clostridia</taxon>
        <taxon>Eubacteriales</taxon>
        <taxon>Clostridiaceae</taxon>
        <taxon>Clostridium</taxon>
    </lineage>
</organism>
<dbReference type="PATRIC" id="fig|84022.5.peg.969"/>
<dbReference type="AlphaFoldDB" id="A0A0D8IAD5"/>
<dbReference type="PROSITE" id="PS50928">
    <property type="entry name" value="ABC_TM1"/>
    <property type="match status" value="1"/>
</dbReference>
<evidence type="ECO:0000313" key="10">
    <source>
        <dbReference type="Proteomes" id="UP000035704"/>
    </source>
</evidence>
<gene>
    <name evidence="9" type="primary">pstA2</name>
    <name evidence="9" type="ORF">CACET_c37210</name>
</gene>
<feature type="transmembrane region" description="Helical" evidence="8">
    <location>
        <begin position="133"/>
        <end position="151"/>
    </location>
</feature>
<keyword evidence="10" id="KW-1185">Reference proteome</keyword>
<evidence type="ECO:0000256" key="2">
    <source>
        <dbReference type="ARBA" id="ARBA00007069"/>
    </source>
</evidence>
<dbReference type="SUPFAM" id="SSF161098">
    <property type="entry name" value="MetI-like"/>
    <property type="match status" value="1"/>
</dbReference>
<evidence type="ECO:0000256" key="3">
    <source>
        <dbReference type="ARBA" id="ARBA00022448"/>
    </source>
</evidence>
<dbReference type="RefSeq" id="WP_044825496.1">
    <property type="nucleotide sequence ID" value="NZ_CP009687.1"/>
</dbReference>
<evidence type="ECO:0000256" key="4">
    <source>
        <dbReference type="ARBA" id="ARBA00022475"/>
    </source>
</evidence>
<keyword evidence="4 8" id="KW-1003">Cell membrane</keyword>
<dbReference type="GO" id="GO:0005315">
    <property type="term" value="F:phosphate transmembrane transporter activity"/>
    <property type="evidence" value="ECO:0007669"/>
    <property type="project" value="InterPro"/>
</dbReference>
<feature type="transmembrane region" description="Helical" evidence="8">
    <location>
        <begin position="58"/>
        <end position="87"/>
    </location>
</feature>
<dbReference type="GO" id="GO:0005886">
    <property type="term" value="C:plasma membrane"/>
    <property type="evidence" value="ECO:0007669"/>
    <property type="project" value="UniProtKB-SubCell"/>
</dbReference>
<dbReference type="EMBL" id="CP009687">
    <property type="protein sequence ID" value="AKL97149.1"/>
    <property type="molecule type" value="Genomic_DNA"/>
</dbReference>
<evidence type="ECO:0000256" key="7">
    <source>
        <dbReference type="ARBA" id="ARBA00023136"/>
    </source>
</evidence>